<evidence type="ECO:0000313" key="3">
    <source>
        <dbReference type="Proteomes" id="UP000828390"/>
    </source>
</evidence>
<organism evidence="2 3">
    <name type="scientific">Dreissena polymorpha</name>
    <name type="common">Zebra mussel</name>
    <name type="synonym">Mytilus polymorpha</name>
    <dbReference type="NCBI Taxonomy" id="45954"/>
    <lineage>
        <taxon>Eukaryota</taxon>
        <taxon>Metazoa</taxon>
        <taxon>Spiralia</taxon>
        <taxon>Lophotrochozoa</taxon>
        <taxon>Mollusca</taxon>
        <taxon>Bivalvia</taxon>
        <taxon>Autobranchia</taxon>
        <taxon>Heteroconchia</taxon>
        <taxon>Euheterodonta</taxon>
        <taxon>Imparidentia</taxon>
        <taxon>Neoheterodontei</taxon>
        <taxon>Myida</taxon>
        <taxon>Dreissenoidea</taxon>
        <taxon>Dreissenidae</taxon>
        <taxon>Dreissena</taxon>
    </lineage>
</organism>
<keyword evidence="1" id="KW-0812">Transmembrane</keyword>
<dbReference type="AlphaFoldDB" id="A0A9D4KSQ5"/>
<name>A0A9D4KSQ5_DREPO</name>
<reference evidence="2" key="2">
    <citation type="submission" date="2020-11" db="EMBL/GenBank/DDBJ databases">
        <authorList>
            <person name="McCartney M.A."/>
            <person name="Auch B."/>
            <person name="Kono T."/>
            <person name="Mallez S."/>
            <person name="Becker A."/>
            <person name="Gohl D.M."/>
            <person name="Silverstein K.A.T."/>
            <person name="Koren S."/>
            <person name="Bechman K.B."/>
            <person name="Herman A."/>
            <person name="Abrahante J.E."/>
            <person name="Garbe J."/>
        </authorList>
    </citation>
    <scope>NUCLEOTIDE SEQUENCE</scope>
    <source>
        <strain evidence="2">Duluth1</strain>
        <tissue evidence="2">Whole animal</tissue>
    </source>
</reference>
<sequence>MDDEPFDSDLFKDHRYVLSVLVPIFVVAIGAAMIMATLFSLRYIARRRVVGEFPLTDGSSMEKDAQSIARISSERTDQMLLLPVEDDVDI</sequence>
<proteinExistence type="predicted"/>
<dbReference type="EMBL" id="JAIWYP010000003">
    <property type="protein sequence ID" value="KAH3845181.1"/>
    <property type="molecule type" value="Genomic_DNA"/>
</dbReference>
<evidence type="ECO:0000313" key="2">
    <source>
        <dbReference type="EMBL" id="KAH3845181.1"/>
    </source>
</evidence>
<evidence type="ECO:0000256" key="1">
    <source>
        <dbReference type="SAM" id="Phobius"/>
    </source>
</evidence>
<comment type="caution">
    <text evidence="2">The sequence shown here is derived from an EMBL/GenBank/DDBJ whole genome shotgun (WGS) entry which is preliminary data.</text>
</comment>
<feature type="transmembrane region" description="Helical" evidence="1">
    <location>
        <begin position="20"/>
        <end position="41"/>
    </location>
</feature>
<gene>
    <name evidence="2" type="ORF">DPMN_087456</name>
</gene>
<keyword evidence="1" id="KW-0472">Membrane</keyword>
<accession>A0A9D4KSQ5</accession>
<reference evidence="2" key="1">
    <citation type="journal article" date="2019" name="bioRxiv">
        <title>The Genome of the Zebra Mussel, Dreissena polymorpha: A Resource for Invasive Species Research.</title>
        <authorList>
            <person name="McCartney M.A."/>
            <person name="Auch B."/>
            <person name="Kono T."/>
            <person name="Mallez S."/>
            <person name="Zhang Y."/>
            <person name="Obille A."/>
            <person name="Becker A."/>
            <person name="Abrahante J.E."/>
            <person name="Garbe J."/>
            <person name="Badalamenti J.P."/>
            <person name="Herman A."/>
            <person name="Mangelson H."/>
            <person name="Liachko I."/>
            <person name="Sullivan S."/>
            <person name="Sone E.D."/>
            <person name="Koren S."/>
            <person name="Silverstein K.A.T."/>
            <person name="Beckman K.B."/>
            <person name="Gohl D.M."/>
        </authorList>
    </citation>
    <scope>NUCLEOTIDE SEQUENCE</scope>
    <source>
        <strain evidence="2">Duluth1</strain>
        <tissue evidence="2">Whole animal</tissue>
    </source>
</reference>
<dbReference type="Proteomes" id="UP000828390">
    <property type="component" value="Unassembled WGS sequence"/>
</dbReference>
<protein>
    <submittedName>
        <fullName evidence="2">Uncharacterized protein</fullName>
    </submittedName>
</protein>
<keyword evidence="1" id="KW-1133">Transmembrane helix</keyword>
<keyword evidence="3" id="KW-1185">Reference proteome</keyword>